<feature type="region of interest" description="Disordered" evidence="1">
    <location>
        <begin position="85"/>
        <end position="110"/>
    </location>
</feature>
<feature type="region of interest" description="Disordered" evidence="1">
    <location>
        <begin position="1"/>
        <end position="23"/>
    </location>
</feature>
<proteinExistence type="predicted"/>
<organism evidence="2 3">
    <name type="scientific">Athelia psychrophila</name>
    <dbReference type="NCBI Taxonomy" id="1759441"/>
    <lineage>
        <taxon>Eukaryota</taxon>
        <taxon>Fungi</taxon>
        <taxon>Dikarya</taxon>
        <taxon>Basidiomycota</taxon>
        <taxon>Agaricomycotina</taxon>
        <taxon>Agaricomycetes</taxon>
        <taxon>Agaricomycetidae</taxon>
        <taxon>Atheliales</taxon>
        <taxon>Atheliaceae</taxon>
        <taxon>Athelia</taxon>
    </lineage>
</organism>
<sequence length="197" mass="22056">MDAASRSARVHVSARSRGIDKETRRTTITDILQKRQAQVFERGERGEEVREGGEQRAGEAAHVEHPALRTRLHLRAILAVPPLARVPSSSSRRPCQGSSRVKLRRPLGTASSVAARSDGWYALQTRDDRDIAQREPLERGEARHEPAERLRVRERRAVDSEGRQWRAFASGLSTAHSRLRRCVRGGGVFKAEVGCVR</sequence>
<dbReference type="EMBL" id="KV417598">
    <property type="protein sequence ID" value="KZP15959.1"/>
    <property type="molecule type" value="Genomic_DNA"/>
</dbReference>
<evidence type="ECO:0000313" key="3">
    <source>
        <dbReference type="Proteomes" id="UP000076532"/>
    </source>
</evidence>
<protein>
    <submittedName>
        <fullName evidence="2">Uncharacterized protein</fullName>
    </submittedName>
</protein>
<accession>A0A166EP57</accession>
<name>A0A166EP57_9AGAM</name>
<feature type="region of interest" description="Disordered" evidence="1">
    <location>
        <begin position="42"/>
        <end position="63"/>
    </location>
</feature>
<reference evidence="2 3" key="1">
    <citation type="journal article" date="2016" name="Mol. Biol. Evol.">
        <title>Comparative Genomics of Early-Diverging Mushroom-Forming Fungi Provides Insights into the Origins of Lignocellulose Decay Capabilities.</title>
        <authorList>
            <person name="Nagy L.G."/>
            <person name="Riley R."/>
            <person name="Tritt A."/>
            <person name="Adam C."/>
            <person name="Daum C."/>
            <person name="Floudas D."/>
            <person name="Sun H."/>
            <person name="Yadav J.S."/>
            <person name="Pangilinan J."/>
            <person name="Larsson K.H."/>
            <person name="Matsuura K."/>
            <person name="Barry K."/>
            <person name="Labutti K."/>
            <person name="Kuo R."/>
            <person name="Ohm R.A."/>
            <person name="Bhattacharya S.S."/>
            <person name="Shirouzu T."/>
            <person name="Yoshinaga Y."/>
            <person name="Martin F.M."/>
            <person name="Grigoriev I.V."/>
            <person name="Hibbett D.S."/>
        </authorList>
    </citation>
    <scope>NUCLEOTIDE SEQUENCE [LARGE SCALE GENOMIC DNA]</scope>
    <source>
        <strain evidence="2 3">CBS 109695</strain>
    </source>
</reference>
<evidence type="ECO:0000256" key="1">
    <source>
        <dbReference type="SAM" id="MobiDB-lite"/>
    </source>
</evidence>
<keyword evidence="3" id="KW-1185">Reference proteome</keyword>
<evidence type="ECO:0000313" key="2">
    <source>
        <dbReference type="EMBL" id="KZP15959.1"/>
    </source>
</evidence>
<gene>
    <name evidence="2" type="ORF">FIBSPDRAFT_67852</name>
</gene>
<feature type="compositionally biased region" description="Low complexity" evidence="1">
    <location>
        <begin position="88"/>
        <end position="100"/>
    </location>
</feature>
<dbReference type="Proteomes" id="UP000076532">
    <property type="component" value="Unassembled WGS sequence"/>
</dbReference>
<dbReference type="AlphaFoldDB" id="A0A166EP57"/>